<dbReference type="PROSITE" id="PS51471">
    <property type="entry name" value="FE2OG_OXY"/>
    <property type="match status" value="1"/>
</dbReference>
<keyword evidence="3" id="KW-0847">Vitamin C</keyword>
<sequence length="146" mass="16654">MYGTPQIFCSPTTLLHHLPVARPPSGSTRTMVACYPGEARGRYLRHCDTGRGAALTAILYLNRGWSAEDGGQLRLYEEGFHNTQVRADVAPLAGRLLLFWATEECPHEVLPARRDRFAMTIWCRDTARWTRPGWPTRCSDAPRWRR</sequence>
<keyword evidence="6" id="KW-0408">Iron</keyword>
<keyword evidence="2" id="KW-0479">Metal-binding</keyword>
<evidence type="ECO:0000256" key="1">
    <source>
        <dbReference type="ARBA" id="ARBA00001961"/>
    </source>
</evidence>
<dbReference type="InterPro" id="IPR005123">
    <property type="entry name" value="Oxoglu/Fe-dep_dioxygenase_dom"/>
</dbReference>
<evidence type="ECO:0000259" key="7">
    <source>
        <dbReference type="PROSITE" id="PS51471"/>
    </source>
</evidence>
<reference evidence="8" key="1">
    <citation type="submission" date="2023-10" db="EMBL/GenBank/DDBJ databases">
        <authorList>
            <person name="Chen Y."/>
            <person name="Shah S."/>
            <person name="Dougan E. K."/>
            <person name="Thang M."/>
            <person name="Chan C."/>
        </authorList>
    </citation>
    <scope>NUCLEOTIDE SEQUENCE [LARGE SCALE GENOMIC DNA]</scope>
</reference>
<evidence type="ECO:0000313" key="8">
    <source>
        <dbReference type="EMBL" id="CAK0900004.1"/>
    </source>
</evidence>
<feature type="domain" description="Fe2OG dioxygenase" evidence="7">
    <location>
        <begin position="26"/>
        <end position="125"/>
    </location>
</feature>
<dbReference type="Gene3D" id="2.60.120.620">
    <property type="entry name" value="q2cbj1_9rhob like domain"/>
    <property type="match status" value="1"/>
</dbReference>
<dbReference type="InterPro" id="IPR006620">
    <property type="entry name" value="Pro_4_hyd_alph"/>
</dbReference>
<dbReference type="Pfam" id="PF13640">
    <property type="entry name" value="2OG-FeII_Oxy_3"/>
    <property type="match status" value="1"/>
</dbReference>
<dbReference type="InterPro" id="IPR044862">
    <property type="entry name" value="Pro_4_hyd_alph_FE2OG_OXY"/>
</dbReference>
<protein>
    <recommendedName>
        <fullName evidence="7">Fe2OG dioxygenase domain-containing protein</fullName>
    </recommendedName>
</protein>
<keyword evidence="5" id="KW-0560">Oxidoreductase</keyword>
<accession>A0ABN9XPC6</accession>
<comment type="cofactor">
    <cofactor evidence="1">
        <name>L-ascorbate</name>
        <dbReference type="ChEBI" id="CHEBI:38290"/>
    </cofactor>
</comment>
<name>A0ABN9XPC6_9DINO</name>
<dbReference type="EMBL" id="CAUYUJ010020709">
    <property type="protein sequence ID" value="CAK0900004.1"/>
    <property type="molecule type" value="Genomic_DNA"/>
</dbReference>
<evidence type="ECO:0000313" key="9">
    <source>
        <dbReference type="Proteomes" id="UP001189429"/>
    </source>
</evidence>
<evidence type="ECO:0000256" key="5">
    <source>
        <dbReference type="ARBA" id="ARBA00023002"/>
    </source>
</evidence>
<dbReference type="PANTHER" id="PTHR12907:SF26">
    <property type="entry name" value="HIF PROLYL HYDROXYLASE, ISOFORM C"/>
    <property type="match status" value="1"/>
</dbReference>
<dbReference type="Proteomes" id="UP001189429">
    <property type="component" value="Unassembled WGS sequence"/>
</dbReference>
<dbReference type="PANTHER" id="PTHR12907">
    <property type="entry name" value="EGL NINE HOMOLOG-RELATED"/>
    <property type="match status" value="1"/>
</dbReference>
<keyword evidence="4" id="KW-0223">Dioxygenase</keyword>
<evidence type="ECO:0000256" key="2">
    <source>
        <dbReference type="ARBA" id="ARBA00022723"/>
    </source>
</evidence>
<dbReference type="InterPro" id="IPR051559">
    <property type="entry name" value="HIF_prolyl_hydroxylases"/>
</dbReference>
<evidence type="ECO:0000256" key="3">
    <source>
        <dbReference type="ARBA" id="ARBA00022896"/>
    </source>
</evidence>
<gene>
    <name evidence="8" type="ORF">PCOR1329_LOCUS77411</name>
</gene>
<evidence type="ECO:0000256" key="4">
    <source>
        <dbReference type="ARBA" id="ARBA00022964"/>
    </source>
</evidence>
<evidence type="ECO:0000256" key="6">
    <source>
        <dbReference type="ARBA" id="ARBA00023004"/>
    </source>
</evidence>
<proteinExistence type="predicted"/>
<keyword evidence="9" id="KW-1185">Reference proteome</keyword>
<dbReference type="SMART" id="SM00702">
    <property type="entry name" value="P4Hc"/>
    <property type="match status" value="1"/>
</dbReference>
<organism evidence="8 9">
    <name type="scientific">Prorocentrum cordatum</name>
    <dbReference type="NCBI Taxonomy" id="2364126"/>
    <lineage>
        <taxon>Eukaryota</taxon>
        <taxon>Sar</taxon>
        <taxon>Alveolata</taxon>
        <taxon>Dinophyceae</taxon>
        <taxon>Prorocentrales</taxon>
        <taxon>Prorocentraceae</taxon>
        <taxon>Prorocentrum</taxon>
    </lineage>
</organism>
<comment type="caution">
    <text evidence="8">The sequence shown here is derived from an EMBL/GenBank/DDBJ whole genome shotgun (WGS) entry which is preliminary data.</text>
</comment>